<feature type="region of interest" description="Disordered" evidence="1">
    <location>
        <begin position="37"/>
        <end position="62"/>
    </location>
</feature>
<reference evidence="3" key="1">
    <citation type="submission" date="2012-09" db="EMBL/GenBank/DDBJ databases">
        <title>Genome sequencing and comparative transcriptomics of race 1 and race 4 of banana pathogen: Fusarium oxysporum f. sp. cubense.</title>
        <authorList>
            <person name="Fang X."/>
            <person name="Huang J."/>
        </authorList>
    </citation>
    <scope>NUCLEOTIDE SEQUENCE [LARGE SCALE GENOMIC DNA]</scope>
    <source>
        <strain evidence="3">race 4</strain>
    </source>
</reference>
<protein>
    <submittedName>
        <fullName evidence="2">Uncharacterized protein</fullName>
    </submittedName>
</protein>
<name>N1S8F6_FUSC4</name>
<evidence type="ECO:0000313" key="2">
    <source>
        <dbReference type="EMBL" id="EMT70940.1"/>
    </source>
</evidence>
<evidence type="ECO:0000256" key="1">
    <source>
        <dbReference type="SAM" id="MobiDB-lite"/>
    </source>
</evidence>
<sequence length="62" mass="6784">MSDVSSSFVGLMYEANKRGNLSQIQLLIQDYRDGPNVRTASGAQSNSSSVERSLTSLSRWTS</sequence>
<dbReference type="AlphaFoldDB" id="N1S8F6"/>
<accession>N1S8F6</accession>
<dbReference type="OrthoDB" id="4994241at2759"/>
<keyword evidence="3" id="KW-1185">Reference proteome</keyword>
<feature type="compositionally biased region" description="Low complexity" evidence="1">
    <location>
        <begin position="45"/>
        <end position="62"/>
    </location>
</feature>
<dbReference type="EMBL" id="KB726312">
    <property type="protein sequence ID" value="EMT70940.1"/>
    <property type="molecule type" value="Genomic_DNA"/>
</dbReference>
<gene>
    <name evidence="2" type="ORF">FOC4_g10009415</name>
</gene>
<evidence type="ECO:0000313" key="3">
    <source>
        <dbReference type="Proteomes" id="UP000016929"/>
    </source>
</evidence>
<reference evidence="3" key="2">
    <citation type="journal article" date="2014" name="PLoS ONE">
        <title>Genome and Transcriptome Analysis of the Fungal Pathogen Fusarium oxysporum f. sp. cubense Causing Banana Vascular Wilt Disease.</title>
        <authorList>
            <person name="Guo L."/>
            <person name="Han L."/>
            <person name="Yang L."/>
            <person name="Zeng H."/>
            <person name="Fan D."/>
            <person name="Zhu Y."/>
            <person name="Feng Y."/>
            <person name="Wang G."/>
            <person name="Peng C."/>
            <person name="Jiang X."/>
            <person name="Zhou D."/>
            <person name="Ni P."/>
            <person name="Liang C."/>
            <person name="Liu L."/>
            <person name="Wang J."/>
            <person name="Mao C."/>
            <person name="Fang X."/>
            <person name="Peng M."/>
            <person name="Huang J."/>
        </authorList>
    </citation>
    <scope>NUCLEOTIDE SEQUENCE [LARGE SCALE GENOMIC DNA]</scope>
    <source>
        <strain evidence="3">race 4</strain>
    </source>
</reference>
<organism evidence="2 3">
    <name type="scientific">Fusarium oxysporum f. sp. cubense (strain race 4)</name>
    <name type="common">Panama disease fungus</name>
    <dbReference type="NCBI Taxonomy" id="2502994"/>
    <lineage>
        <taxon>Eukaryota</taxon>
        <taxon>Fungi</taxon>
        <taxon>Dikarya</taxon>
        <taxon>Ascomycota</taxon>
        <taxon>Pezizomycotina</taxon>
        <taxon>Sordariomycetes</taxon>
        <taxon>Hypocreomycetidae</taxon>
        <taxon>Hypocreales</taxon>
        <taxon>Nectriaceae</taxon>
        <taxon>Fusarium</taxon>
        <taxon>Fusarium oxysporum species complex</taxon>
    </lineage>
</organism>
<dbReference type="HOGENOM" id="CLU_2904224_0_0_1"/>
<proteinExistence type="predicted"/>
<dbReference type="Proteomes" id="UP000016929">
    <property type="component" value="Unassembled WGS sequence"/>
</dbReference>